<dbReference type="Proteomes" id="UP000757890">
    <property type="component" value="Unassembled WGS sequence"/>
</dbReference>
<dbReference type="InterPro" id="IPR050902">
    <property type="entry name" value="ABC_Transporter_SBP"/>
</dbReference>
<dbReference type="PANTHER" id="PTHR30535:SF7">
    <property type="entry name" value="IRON(III) DICITRATE-BINDING PROTEIN"/>
    <property type="match status" value="1"/>
</dbReference>
<proteinExistence type="inferred from homology"/>
<reference evidence="4" key="1">
    <citation type="submission" date="2020-04" db="EMBL/GenBank/DDBJ databases">
        <title>Deep metagenomics examines the oral microbiome during advanced dental caries in children, revealing novel taxa and co-occurrences with host molecules.</title>
        <authorList>
            <person name="Baker J.L."/>
            <person name="Morton J.T."/>
            <person name="Dinis M."/>
            <person name="Alvarez R."/>
            <person name="Tran N.C."/>
            <person name="Knight R."/>
            <person name="Edlund A."/>
        </authorList>
    </citation>
    <scope>NUCLEOTIDE SEQUENCE</scope>
    <source>
        <strain evidence="4">JCVI_32_bin.14</strain>
    </source>
</reference>
<sequence>MVKWLPVIAAGLIFLSGCAPVVKENGKTMPRIDGEAKIEWNREKYPLAVEILNSHGEKERQVFYSPTKRVAAVWQNSIETLLALGVGDRIIAGMGVPDRKYIREEYQAGYEAIPYKSMENLDPETIMMMRPDFIAGWSSTFTDKVLRSTEFWNERGVHTYISQNSAPANRNRTIENEYADILNLGKIFDREEKAESLVKEMKDEISRTAGQATFTGKHPRGLIIEFMGSDISVYGEETLAGDILRRMNGELLASGQQQISKEQIIEMDPDAIFVILIEGDYDHPKQKLDMLYHEQALRDVRCIREKRVYPLPLYSVYSSGIRTLDGIRYIGKGLYPDLYKEQ</sequence>
<dbReference type="Pfam" id="PF01497">
    <property type="entry name" value="Peripla_BP_2"/>
    <property type="match status" value="1"/>
</dbReference>
<dbReference type="InterPro" id="IPR002491">
    <property type="entry name" value="ABC_transptr_periplasmic_BD"/>
</dbReference>
<dbReference type="PROSITE" id="PS51257">
    <property type="entry name" value="PROKAR_LIPOPROTEIN"/>
    <property type="match status" value="1"/>
</dbReference>
<feature type="chain" id="PRO_5039027891" evidence="2">
    <location>
        <begin position="20"/>
        <end position="342"/>
    </location>
</feature>
<evidence type="ECO:0000313" key="4">
    <source>
        <dbReference type="EMBL" id="MBF1129464.1"/>
    </source>
</evidence>
<dbReference type="PANTHER" id="PTHR30535">
    <property type="entry name" value="VITAMIN B12-BINDING PROTEIN"/>
    <property type="match status" value="1"/>
</dbReference>
<organism evidence="4 5">
    <name type="scientific">Dialister invisus</name>
    <dbReference type="NCBI Taxonomy" id="218538"/>
    <lineage>
        <taxon>Bacteria</taxon>
        <taxon>Bacillati</taxon>
        <taxon>Bacillota</taxon>
        <taxon>Negativicutes</taxon>
        <taxon>Veillonellales</taxon>
        <taxon>Veillonellaceae</taxon>
        <taxon>Dialister</taxon>
    </lineage>
</organism>
<gene>
    <name evidence="4" type="ORF">HXL70_05390</name>
</gene>
<evidence type="ECO:0000313" key="5">
    <source>
        <dbReference type="Proteomes" id="UP000757890"/>
    </source>
</evidence>
<evidence type="ECO:0000256" key="1">
    <source>
        <dbReference type="ARBA" id="ARBA00008814"/>
    </source>
</evidence>
<dbReference type="EMBL" id="JABZMK010000026">
    <property type="protein sequence ID" value="MBF1129464.1"/>
    <property type="molecule type" value="Genomic_DNA"/>
</dbReference>
<protein>
    <submittedName>
        <fullName evidence="4">ABC transporter substrate-binding protein</fullName>
    </submittedName>
</protein>
<accession>A0A930FP86</accession>
<dbReference type="SUPFAM" id="SSF53807">
    <property type="entry name" value="Helical backbone' metal receptor"/>
    <property type="match status" value="1"/>
</dbReference>
<feature type="signal peptide" evidence="2">
    <location>
        <begin position="1"/>
        <end position="19"/>
    </location>
</feature>
<comment type="caution">
    <text evidence="4">The sequence shown here is derived from an EMBL/GenBank/DDBJ whole genome shotgun (WGS) entry which is preliminary data.</text>
</comment>
<comment type="similarity">
    <text evidence="1">Belongs to the bacterial solute-binding protein 8 family.</text>
</comment>
<dbReference type="AlphaFoldDB" id="A0A930FP86"/>
<name>A0A930FP86_9FIRM</name>
<dbReference type="Gene3D" id="3.40.50.1980">
    <property type="entry name" value="Nitrogenase molybdenum iron protein domain"/>
    <property type="match status" value="2"/>
</dbReference>
<feature type="domain" description="Fe/B12 periplasmic-binding" evidence="3">
    <location>
        <begin position="69"/>
        <end position="338"/>
    </location>
</feature>
<evidence type="ECO:0000256" key="2">
    <source>
        <dbReference type="SAM" id="SignalP"/>
    </source>
</evidence>
<evidence type="ECO:0000259" key="3">
    <source>
        <dbReference type="PROSITE" id="PS50983"/>
    </source>
</evidence>
<dbReference type="PROSITE" id="PS50983">
    <property type="entry name" value="FE_B12_PBP"/>
    <property type="match status" value="1"/>
</dbReference>
<keyword evidence="2" id="KW-0732">Signal</keyword>